<keyword evidence="12 15" id="KW-0472">Membrane</keyword>
<keyword evidence="13" id="KW-0275">Fatty acid biosynthesis</keyword>
<dbReference type="InterPro" id="IPR006694">
    <property type="entry name" value="Fatty_acid_hydroxylase"/>
</dbReference>
<dbReference type="GO" id="GO:0005506">
    <property type="term" value="F:iron ion binding"/>
    <property type="evidence" value="ECO:0007669"/>
    <property type="project" value="InterPro"/>
</dbReference>
<feature type="compositionally biased region" description="Low complexity" evidence="14">
    <location>
        <begin position="40"/>
        <end position="63"/>
    </location>
</feature>
<evidence type="ECO:0000256" key="8">
    <source>
        <dbReference type="ARBA" id="ARBA00022833"/>
    </source>
</evidence>
<organism evidence="17 18">
    <name type="scientific">Physeter macrocephalus</name>
    <name type="common">Sperm whale</name>
    <name type="synonym">Physeter catodon</name>
    <dbReference type="NCBI Taxonomy" id="9755"/>
    <lineage>
        <taxon>Eukaryota</taxon>
        <taxon>Metazoa</taxon>
        <taxon>Chordata</taxon>
        <taxon>Craniata</taxon>
        <taxon>Vertebrata</taxon>
        <taxon>Euteleostomi</taxon>
        <taxon>Mammalia</taxon>
        <taxon>Eutheria</taxon>
        <taxon>Laurasiatheria</taxon>
        <taxon>Artiodactyla</taxon>
        <taxon>Whippomorpha</taxon>
        <taxon>Cetacea</taxon>
        <taxon>Odontoceti</taxon>
        <taxon>Physeteridae</taxon>
        <taxon>Physeter</taxon>
    </lineage>
</organism>
<comment type="subcellular location">
    <subcellularLocation>
        <location evidence="2">Endoplasmic reticulum membrane</location>
        <topology evidence="2">Multi-pass membrane protein</topology>
    </subcellularLocation>
</comment>
<evidence type="ECO:0000256" key="6">
    <source>
        <dbReference type="ARBA" id="ARBA00022824"/>
    </source>
</evidence>
<evidence type="ECO:0000256" key="3">
    <source>
        <dbReference type="ARBA" id="ARBA00022516"/>
    </source>
</evidence>
<accession>A0A9W2W7D1</accession>
<keyword evidence="10" id="KW-0560">Oxidoreductase</keyword>
<dbReference type="GeneID" id="102989690"/>
<keyword evidence="7" id="KW-0276">Fatty acid metabolism</keyword>
<dbReference type="AlphaFoldDB" id="A0A9W2W7D1"/>
<protein>
    <submittedName>
        <fullName evidence="18">Fatty acid 2-hydroxylase isoform X1</fullName>
    </submittedName>
</protein>
<name>A0A9W2W7D1_PHYMC</name>
<dbReference type="CTD" id="79152"/>
<feature type="compositionally biased region" description="Low complexity" evidence="14">
    <location>
        <begin position="85"/>
        <end position="108"/>
    </location>
</feature>
<evidence type="ECO:0000256" key="12">
    <source>
        <dbReference type="ARBA" id="ARBA00023136"/>
    </source>
</evidence>
<dbReference type="Proteomes" id="UP000248484">
    <property type="component" value="Chromosome 17"/>
</dbReference>
<keyword evidence="17" id="KW-1185">Reference proteome</keyword>
<reference evidence="18" key="1">
    <citation type="submission" date="2025-08" db="UniProtKB">
        <authorList>
            <consortium name="RefSeq"/>
        </authorList>
    </citation>
    <scope>IDENTIFICATION</scope>
    <source>
        <tissue evidence="18">Muscle</tissue>
    </source>
</reference>
<dbReference type="GO" id="GO:0005789">
    <property type="term" value="C:endoplasmic reticulum membrane"/>
    <property type="evidence" value="ECO:0007669"/>
    <property type="project" value="UniProtKB-SubCell"/>
</dbReference>
<dbReference type="PANTHER" id="PTHR12863">
    <property type="entry name" value="FATTY ACID HYDROXYLASE"/>
    <property type="match status" value="1"/>
</dbReference>
<evidence type="ECO:0000256" key="5">
    <source>
        <dbReference type="ARBA" id="ARBA00022723"/>
    </source>
</evidence>
<feature type="region of interest" description="Disordered" evidence="14">
    <location>
        <begin position="17"/>
        <end position="67"/>
    </location>
</feature>
<dbReference type="InterPro" id="IPR014430">
    <property type="entry name" value="Scs7"/>
</dbReference>
<dbReference type="PANTHER" id="PTHR12863:SF1">
    <property type="entry name" value="FATTY ACID 2-HYDROXYLASE"/>
    <property type="match status" value="1"/>
</dbReference>
<keyword evidence="9 15" id="KW-1133">Transmembrane helix</keyword>
<evidence type="ECO:0000256" key="4">
    <source>
        <dbReference type="ARBA" id="ARBA00022692"/>
    </source>
</evidence>
<keyword evidence="8" id="KW-0862">Zinc</keyword>
<keyword evidence="3" id="KW-0444">Lipid biosynthesis</keyword>
<evidence type="ECO:0000256" key="10">
    <source>
        <dbReference type="ARBA" id="ARBA00023002"/>
    </source>
</evidence>
<gene>
    <name evidence="18" type="primary">FA2H</name>
</gene>
<evidence type="ECO:0000256" key="11">
    <source>
        <dbReference type="ARBA" id="ARBA00023098"/>
    </source>
</evidence>
<keyword evidence="4 15" id="KW-0812">Transmembrane</keyword>
<feature type="transmembrane region" description="Helical" evidence="15">
    <location>
        <begin position="214"/>
        <end position="234"/>
    </location>
</feature>
<evidence type="ECO:0000313" key="18">
    <source>
        <dbReference type="RefSeq" id="XP_054935018.1"/>
    </source>
</evidence>
<evidence type="ECO:0000256" key="1">
    <source>
        <dbReference type="ARBA" id="ARBA00001947"/>
    </source>
</evidence>
<feature type="transmembrane region" description="Helical" evidence="15">
    <location>
        <begin position="344"/>
        <end position="364"/>
    </location>
</feature>
<evidence type="ECO:0000256" key="13">
    <source>
        <dbReference type="ARBA" id="ARBA00023160"/>
    </source>
</evidence>
<sequence length="418" mass="46836">MLEARWAAAEQTRWLRAASSRLPPWPPLRPPPPPSPPPRSSGAWRPAPAGSAAGPASTTSPASCGTTQGASSCCGHGLVRMLAPTWTGHRTGTRTTRAAGSSSTTWGTCKETLREKKSEENKTTHMSVYPFSSALGALDFHPPCPAMVLPPLLTHRGAVGGSLPSPTDLVDWRKPLLWQVGHLGEKYDEWVHQPVTRPIRLFHSDLVEALSKTVWYSVPVIWVPLMLYLSWSYYQTLAQGNVRLFASFTTEYSVAMPESTFPGLFVLGLLLWSLVEYLIHRFLFHMKPPNDSYYLIMLHFVMHGQHHKAPFDESRLVFPPVPASLVIAFFYVFLRLILPEAVGGTVFAGGLLGYIIYDMIHYYLHFGSPHKGSYLYNLKAHHVKHHFAHQQSGFGISTKFWDHFFHTLILEEPHPKIQ</sequence>
<keyword evidence="5" id="KW-0479">Metal-binding</keyword>
<keyword evidence="11" id="KW-0443">Lipid metabolism</keyword>
<feature type="compositionally biased region" description="Basic and acidic residues" evidence="14">
    <location>
        <begin position="111"/>
        <end position="121"/>
    </location>
</feature>
<evidence type="ECO:0000256" key="15">
    <source>
        <dbReference type="SAM" id="Phobius"/>
    </source>
</evidence>
<evidence type="ECO:0000256" key="9">
    <source>
        <dbReference type="ARBA" id="ARBA00022989"/>
    </source>
</evidence>
<feature type="transmembrane region" description="Helical" evidence="15">
    <location>
        <begin position="316"/>
        <end position="338"/>
    </location>
</feature>
<feature type="compositionally biased region" description="Pro residues" evidence="14">
    <location>
        <begin position="23"/>
        <end position="39"/>
    </location>
</feature>
<dbReference type="RefSeq" id="XP_054935018.1">
    <property type="nucleotide sequence ID" value="XM_055079043.1"/>
</dbReference>
<feature type="region of interest" description="Disordered" evidence="14">
    <location>
        <begin position="85"/>
        <end position="121"/>
    </location>
</feature>
<evidence type="ECO:0000256" key="7">
    <source>
        <dbReference type="ARBA" id="ARBA00022832"/>
    </source>
</evidence>
<dbReference type="GO" id="GO:0006633">
    <property type="term" value="P:fatty acid biosynthetic process"/>
    <property type="evidence" value="ECO:0007669"/>
    <property type="project" value="UniProtKB-KW"/>
</dbReference>
<comment type="cofactor">
    <cofactor evidence="1">
        <name>Zn(2+)</name>
        <dbReference type="ChEBI" id="CHEBI:29105"/>
    </cofactor>
</comment>
<evidence type="ECO:0000313" key="17">
    <source>
        <dbReference type="Proteomes" id="UP000248484"/>
    </source>
</evidence>
<evidence type="ECO:0000259" key="16">
    <source>
        <dbReference type="Pfam" id="PF04116"/>
    </source>
</evidence>
<feature type="domain" description="Fatty acid hydroxylase" evidence="16">
    <location>
        <begin position="265"/>
        <end position="407"/>
    </location>
</feature>
<dbReference type="GO" id="GO:0080132">
    <property type="term" value="F:fatty acid 2-hydroxylase activity"/>
    <property type="evidence" value="ECO:0007669"/>
    <property type="project" value="InterPro"/>
</dbReference>
<feature type="transmembrane region" description="Helical" evidence="15">
    <location>
        <begin position="261"/>
        <end position="279"/>
    </location>
</feature>
<evidence type="ECO:0000256" key="14">
    <source>
        <dbReference type="SAM" id="MobiDB-lite"/>
    </source>
</evidence>
<evidence type="ECO:0000256" key="2">
    <source>
        <dbReference type="ARBA" id="ARBA00004477"/>
    </source>
</evidence>
<dbReference type="Pfam" id="PF04116">
    <property type="entry name" value="FA_hydroxylase"/>
    <property type="match status" value="1"/>
</dbReference>
<proteinExistence type="predicted"/>
<dbReference type="OrthoDB" id="2204368at2759"/>
<keyword evidence="6" id="KW-0256">Endoplasmic reticulum</keyword>